<dbReference type="GO" id="GO:0006633">
    <property type="term" value="P:fatty acid biosynthetic process"/>
    <property type="evidence" value="ECO:0007669"/>
    <property type="project" value="InterPro"/>
</dbReference>
<protein>
    <submittedName>
        <fullName evidence="5">3-oxoacyl-[acyl-carrier-protein] synthase-3</fullName>
    </submittedName>
</protein>
<keyword evidence="2" id="KW-0012">Acyltransferase</keyword>
<evidence type="ECO:0000259" key="4">
    <source>
        <dbReference type="Pfam" id="PF08545"/>
    </source>
</evidence>
<evidence type="ECO:0000313" key="6">
    <source>
        <dbReference type="Proteomes" id="UP000236723"/>
    </source>
</evidence>
<dbReference type="Pfam" id="PF08541">
    <property type="entry name" value="ACP_syn_III_C"/>
    <property type="match status" value="1"/>
</dbReference>
<accession>A0A1H6DV32</accession>
<dbReference type="Gene3D" id="3.40.47.10">
    <property type="match status" value="1"/>
</dbReference>
<evidence type="ECO:0000256" key="1">
    <source>
        <dbReference type="ARBA" id="ARBA00022679"/>
    </source>
</evidence>
<dbReference type="Proteomes" id="UP000236723">
    <property type="component" value="Unassembled WGS sequence"/>
</dbReference>
<dbReference type="SUPFAM" id="SSF53901">
    <property type="entry name" value="Thiolase-like"/>
    <property type="match status" value="1"/>
</dbReference>
<dbReference type="OrthoDB" id="9788274at2"/>
<evidence type="ECO:0000313" key="5">
    <source>
        <dbReference type="EMBL" id="SEG89128.1"/>
    </source>
</evidence>
<proteinExistence type="predicted"/>
<keyword evidence="6" id="KW-1185">Reference proteome</keyword>
<feature type="domain" description="Beta-ketoacyl-[acyl-carrier-protein] synthase III N-terminal" evidence="4">
    <location>
        <begin position="119"/>
        <end position="203"/>
    </location>
</feature>
<dbReference type="Pfam" id="PF08545">
    <property type="entry name" value="ACP_syn_III"/>
    <property type="match status" value="1"/>
</dbReference>
<dbReference type="InterPro" id="IPR013751">
    <property type="entry name" value="ACP_syn_III_N"/>
</dbReference>
<dbReference type="GO" id="GO:0004315">
    <property type="term" value="F:3-oxoacyl-[acyl-carrier-protein] synthase activity"/>
    <property type="evidence" value="ECO:0007669"/>
    <property type="project" value="InterPro"/>
</dbReference>
<dbReference type="AlphaFoldDB" id="A0A1H6DV32"/>
<reference evidence="6" key="1">
    <citation type="submission" date="2016-10" db="EMBL/GenBank/DDBJ databases">
        <authorList>
            <person name="Varghese N."/>
            <person name="Submissions S."/>
        </authorList>
    </citation>
    <scope>NUCLEOTIDE SEQUENCE [LARGE SCALE GENOMIC DNA]</scope>
    <source>
        <strain evidence="6">DSM 43163</strain>
    </source>
</reference>
<dbReference type="PANTHER" id="PTHR34069">
    <property type="entry name" value="3-OXOACYL-[ACYL-CARRIER-PROTEIN] SYNTHASE 3"/>
    <property type="match status" value="1"/>
</dbReference>
<dbReference type="GO" id="GO:0044550">
    <property type="term" value="P:secondary metabolite biosynthetic process"/>
    <property type="evidence" value="ECO:0007669"/>
    <property type="project" value="TreeGrafter"/>
</dbReference>
<dbReference type="EMBL" id="FNVO01000023">
    <property type="protein sequence ID" value="SEG89128.1"/>
    <property type="molecule type" value="Genomic_DNA"/>
</dbReference>
<evidence type="ECO:0000256" key="2">
    <source>
        <dbReference type="ARBA" id="ARBA00023315"/>
    </source>
</evidence>
<feature type="domain" description="Beta-ketoacyl-[acyl-carrier-protein] synthase III C-terminal" evidence="3">
    <location>
        <begin position="251"/>
        <end position="339"/>
    </location>
</feature>
<sequence length="340" mass="36248">MTEGDRMVRVGVTGVAAFLPERTVTSEEVEARVARGSDGYRPLPGIVARLTGIGTRHLAADDQQASDLAVGAARRLLERRGLTPGDVDLLIFGSASQDLVEPATAHIVSAKLGTGCPVFDVTNACNSFLNAVQIAEALIQAGQYARVLVCTGEMPSRAIRWRVRDLRQFTEAFPGYTMSDGGAAALLEPVPRGGIFHRAFEADSTSWDVGTLPGGGTMHPRDPEYTYFHADGRRLRDAFLSLGTGLFDKALADTGLRWDDFAVVCVHQVAMPYLDLLRERTGIPADRLVVTLPEHGNLASATLPLQLATAQEEGRCGPGDRVALLGLAGGVSLGAVFLEL</sequence>
<name>A0A1H6DV32_9ACTN</name>
<evidence type="ECO:0000259" key="3">
    <source>
        <dbReference type="Pfam" id="PF08541"/>
    </source>
</evidence>
<dbReference type="InterPro" id="IPR013747">
    <property type="entry name" value="ACP_syn_III_C"/>
</dbReference>
<organism evidence="5 6">
    <name type="scientific">Thermomonospora echinospora</name>
    <dbReference type="NCBI Taxonomy" id="1992"/>
    <lineage>
        <taxon>Bacteria</taxon>
        <taxon>Bacillati</taxon>
        <taxon>Actinomycetota</taxon>
        <taxon>Actinomycetes</taxon>
        <taxon>Streptosporangiales</taxon>
        <taxon>Thermomonosporaceae</taxon>
        <taxon>Thermomonospora</taxon>
    </lineage>
</organism>
<gene>
    <name evidence="5" type="ORF">SAMN04489712_12326</name>
</gene>
<dbReference type="PANTHER" id="PTHR34069:SF3">
    <property type="entry name" value="ACYL-COA:ACYL-COA ALKYLTRANSFERASE"/>
    <property type="match status" value="1"/>
</dbReference>
<dbReference type="CDD" id="cd00830">
    <property type="entry name" value="KAS_III"/>
    <property type="match status" value="1"/>
</dbReference>
<dbReference type="RefSeq" id="WP_103943653.1">
    <property type="nucleotide sequence ID" value="NZ_FNVO01000023.1"/>
</dbReference>
<dbReference type="InterPro" id="IPR016039">
    <property type="entry name" value="Thiolase-like"/>
</dbReference>
<keyword evidence="1" id="KW-0808">Transferase</keyword>